<reference evidence="1 2" key="1">
    <citation type="submission" date="2017-05" db="EMBL/GenBank/DDBJ databases">
        <title>Complete and WGS of Bordetella genogroups.</title>
        <authorList>
            <person name="Spilker T."/>
            <person name="Lipuma J."/>
        </authorList>
    </citation>
    <scope>NUCLEOTIDE SEQUENCE [LARGE SCALE GENOMIC DNA]</scope>
    <source>
        <strain evidence="1 2">AU9795</strain>
    </source>
</reference>
<dbReference type="EMBL" id="NEVR01000006">
    <property type="protein sequence ID" value="OZI57051.1"/>
    <property type="molecule type" value="Genomic_DNA"/>
</dbReference>
<protein>
    <submittedName>
        <fullName evidence="1">Uncharacterized protein</fullName>
    </submittedName>
</protein>
<evidence type="ECO:0000313" key="2">
    <source>
        <dbReference type="Proteomes" id="UP000216354"/>
    </source>
</evidence>
<dbReference type="RefSeq" id="WP_094832871.1">
    <property type="nucleotide sequence ID" value="NZ_NEVR01000006.1"/>
</dbReference>
<gene>
    <name evidence="1" type="ORF">CAL27_22585</name>
</gene>
<dbReference type="Proteomes" id="UP000216354">
    <property type="component" value="Unassembled WGS sequence"/>
</dbReference>
<sequence length="72" mass="8019">MNVFGTVACRPLRKTQSILGNGHQLLDHLGIGLRPFQTLTGDGIDRCMTRSQRSVWLRVMAVRLSIDANRLG</sequence>
<accession>A0ABX4EUC3</accession>
<evidence type="ECO:0000313" key="1">
    <source>
        <dbReference type="EMBL" id="OZI57051.1"/>
    </source>
</evidence>
<comment type="caution">
    <text evidence="1">The sequence shown here is derived from an EMBL/GenBank/DDBJ whole genome shotgun (WGS) entry which is preliminary data.</text>
</comment>
<keyword evidence="2" id="KW-1185">Reference proteome</keyword>
<organism evidence="1 2">
    <name type="scientific">Bordetella genomosp. 1</name>
    <dbReference type="NCBI Taxonomy" id="1395607"/>
    <lineage>
        <taxon>Bacteria</taxon>
        <taxon>Pseudomonadati</taxon>
        <taxon>Pseudomonadota</taxon>
        <taxon>Betaproteobacteria</taxon>
        <taxon>Burkholderiales</taxon>
        <taxon>Alcaligenaceae</taxon>
        <taxon>Bordetella</taxon>
    </lineage>
</organism>
<proteinExistence type="predicted"/>
<name>A0ABX4EUC3_9BORD</name>